<dbReference type="SUPFAM" id="SSF54637">
    <property type="entry name" value="Thioesterase/thiol ester dehydrase-isomerase"/>
    <property type="match status" value="1"/>
</dbReference>
<dbReference type="InterPro" id="IPR054545">
    <property type="entry name" value="ApeI-like"/>
</dbReference>
<dbReference type="EMBL" id="MSCO01000001">
    <property type="protein sequence ID" value="PQJ88718.1"/>
    <property type="molecule type" value="Genomic_DNA"/>
</dbReference>
<evidence type="ECO:0000313" key="2">
    <source>
        <dbReference type="EMBL" id="PQJ88718.1"/>
    </source>
</evidence>
<gene>
    <name evidence="2" type="ORF">BTO22_03620</name>
</gene>
<name>A0A2S7XBI3_9GAMM</name>
<feature type="domain" description="ApeI dehydratase-like" evidence="1">
    <location>
        <begin position="18"/>
        <end position="113"/>
    </location>
</feature>
<evidence type="ECO:0000313" key="3">
    <source>
        <dbReference type="Proteomes" id="UP000239263"/>
    </source>
</evidence>
<organism evidence="2 3">
    <name type="scientific">Aliivibrio sifiae</name>
    <dbReference type="NCBI Taxonomy" id="566293"/>
    <lineage>
        <taxon>Bacteria</taxon>
        <taxon>Pseudomonadati</taxon>
        <taxon>Pseudomonadota</taxon>
        <taxon>Gammaproteobacteria</taxon>
        <taxon>Vibrionales</taxon>
        <taxon>Vibrionaceae</taxon>
        <taxon>Aliivibrio</taxon>
    </lineage>
</organism>
<dbReference type="Pfam" id="PF22818">
    <property type="entry name" value="ApeI-like"/>
    <property type="match status" value="1"/>
</dbReference>
<sequence length="125" mass="14406">MTKRKPTIISTELSVQDDNQSSIVISMRVDDDLLDFTGHFPNHPLLPGVTQVDWAIYYGQKYLQANSVFKGMEVLKFQEPILPNTHVELELKWIKDKEKLYFSFSSKHDDNLSKHSSGRILLGQQ</sequence>
<comment type="caution">
    <text evidence="2">The sequence shown here is derived from an EMBL/GenBank/DDBJ whole genome shotgun (WGS) entry which is preliminary data.</text>
</comment>
<dbReference type="RefSeq" id="WP_105054311.1">
    <property type="nucleotide sequence ID" value="NZ_CAWNRT010000001.1"/>
</dbReference>
<dbReference type="Gene3D" id="3.10.129.10">
    <property type="entry name" value="Hotdog Thioesterase"/>
    <property type="match status" value="1"/>
</dbReference>
<dbReference type="Proteomes" id="UP000239263">
    <property type="component" value="Unassembled WGS sequence"/>
</dbReference>
<dbReference type="PIRSF" id="PIRSF030962">
    <property type="entry name" value="Dehydrase_ECs4332_prd"/>
    <property type="match status" value="1"/>
</dbReference>
<dbReference type="InterPro" id="IPR016962">
    <property type="entry name" value="Dehydrase_ECs4332_prd"/>
</dbReference>
<dbReference type="AlphaFoldDB" id="A0A2S7XBI3"/>
<dbReference type="InterPro" id="IPR029069">
    <property type="entry name" value="HotDog_dom_sf"/>
</dbReference>
<evidence type="ECO:0000259" key="1">
    <source>
        <dbReference type="Pfam" id="PF22818"/>
    </source>
</evidence>
<protein>
    <submittedName>
        <fullName evidence="2">3-hydroxyacyl-ACP dehydratase</fullName>
    </submittedName>
</protein>
<proteinExistence type="predicted"/>
<dbReference type="OrthoDB" id="9812842at2"/>
<accession>A0A2S7XBI3</accession>
<reference evidence="2 3" key="1">
    <citation type="submission" date="2016-12" db="EMBL/GenBank/DDBJ databases">
        <title>Diversity of luminous bacteria.</title>
        <authorList>
            <person name="Yoshizawa S."/>
            <person name="Kogure K."/>
        </authorList>
    </citation>
    <scope>NUCLEOTIDE SEQUENCE [LARGE SCALE GENOMIC DNA]</scope>
    <source>
        <strain evidence="2 3">ATCC 33715</strain>
    </source>
</reference>